<keyword evidence="1 5" id="KW-0489">Methyltransferase</keyword>
<dbReference type="InterPro" id="IPR029063">
    <property type="entry name" value="SAM-dependent_MTases_sf"/>
</dbReference>
<dbReference type="InterPro" id="IPR013216">
    <property type="entry name" value="Methyltransf_11"/>
</dbReference>
<evidence type="ECO:0000256" key="1">
    <source>
        <dbReference type="ARBA" id="ARBA00022603"/>
    </source>
</evidence>
<dbReference type="RefSeq" id="WP_119764433.1">
    <property type="nucleotide sequence ID" value="NZ_QYUJ01000014.1"/>
</dbReference>
<dbReference type="AlphaFoldDB" id="A0A418V8E8"/>
<protein>
    <submittedName>
        <fullName evidence="5">Methyltransferase domain-containing protein</fullName>
    </submittedName>
</protein>
<dbReference type="Gene3D" id="3.40.50.150">
    <property type="entry name" value="Vaccinia Virus protein VP39"/>
    <property type="match status" value="1"/>
</dbReference>
<reference evidence="5 6" key="1">
    <citation type="submission" date="2018-09" db="EMBL/GenBank/DDBJ databases">
        <authorList>
            <person name="Zhu H."/>
        </authorList>
    </citation>
    <scope>NUCLEOTIDE SEQUENCE [LARGE SCALE GENOMIC DNA]</scope>
    <source>
        <strain evidence="5 6">K2S05-167</strain>
    </source>
</reference>
<evidence type="ECO:0000256" key="2">
    <source>
        <dbReference type="ARBA" id="ARBA00022679"/>
    </source>
</evidence>
<dbReference type="Pfam" id="PF08241">
    <property type="entry name" value="Methyltransf_11"/>
    <property type="match status" value="1"/>
</dbReference>
<dbReference type="SUPFAM" id="SSF53335">
    <property type="entry name" value="S-adenosyl-L-methionine-dependent methyltransferases"/>
    <property type="match status" value="1"/>
</dbReference>
<dbReference type="PANTHER" id="PTHR43591">
    <property type="entry name" value="METHYLTRANSFERASE"/>
    <property type="match status" value="1"/>
</dbReference>
<gene>
    <name evidence="5" type="ORF">D3875_13230</name>
</gene>
<evidence type="ECO:0000313" key="5">
    <source>
        <dbReference type="EMBL" id="RJF72368.1"/>
    </source>
</evidence>
<comment type="caution">
    <text evidence="5">The sequence shown here is derived from an EMBL/GenBank/DDBJ whole genome shotgun (WGS) entry which is preliminary data.</text>
</comment>
<dbReference type="EMBL" id="QYUJ01000014">
    <property type="protein sequence ID" value="RJF72368.1"/>
    <property type="molecule type" value="Genomic_DNA"/>
</dbReference>
<keyword evidence="6" id="KW-1185">Reference proteome</keyword>
<accession>A0A418V8E8</accession>
<evidence type="ECO:0000313" key="6">
    <source>
        <dbReference type="Proteomes" id="UP000286287"/>
    </source>
</evidence>
<dbReference type="OrthoDB" id="9777638at2"/>
<proteinExistence type="predicted"/>
<organism evidence="5 6">
    <name type="scientific">Deinococcus cavernae</name>
    <dbReference type="NCBI Taxonomy" id="2320857"/>
    <lineage>
        <taxon>Bacteria</taxon>
        <taxon>Thermotogati</taxon>
        <taxon>Deinococcota</taxon>
        <taxon>Deinococci</taxon>
        <taxon>Deinococcales</taxon>
        <taxon>Deinococcaceae</taxon>
        <taxon>Deinococcus</taxon>
    </lineage>
</organism>
<feature type="domain" description="Methyltransferase type 11" evidence="4">
    <location>
        <begin position="51"/>
        <end position="145"/>
    </location>
</feature>
<dbReference type="PROSITE" id="PS51608">
    <property type="entry name" value="SAM_MT_UBIE"/>
    <property type="match status" value="1"/>
</dbReference>
<name>A0A418V8E8_9DEIO</name>
<dbReference type="GO" id="GO:0008757">
    <property type="term" value="F:S-adenosylmethionine-dependent methyltransferase activity"/>
    <property type="evidence" value="ECO:0007669"/>
    <property type="project" value="InterPro"/>
</dbReference>
<dbReference type="GO" id="GO:0032259">
    <property type="term" value="P:methylation"/>
    <property type="evidence" value="ECO:0007669"/>
    <property type="project" value="UniProtKB-KW"/>
</dbReference>
<dbReference type="CDD" id="cd02440">
    <property type="entry name" value="AdoMet_MTases"/>
    <property type="match status" value="1"/>
</dbReference>
<keyword evidence="2 5" id="KW-0808">Transferase</keyword>
<keyword evidence="3" id="KW-0949">S-adenosyl-L-methionine</keyword>
<sequence>MASDPPVRNFSLENAAVFGRVAGTYDQLGFLSLAARFFTRQVVVRPGERVLDVGTGTGVVALALARTGARVTGVDIAPEMIALARHKARGLAEADFQVADGTALPFEDGRFDVVVCAAGVFFMPDMGAALQEWRRVLKPGGRTVFSSFGRGLMGALPGLWREELSTEGVKPGSPPLGRIPTLDAARELLEQAGFGQVQVDLTEVPYVLGSVQERWADIAAGLEGLPLRDLTLQRRAEVEARHLERLRTLPWPMQVPLPVIVASGVKPG</sequence>
<evidence type="ECO:0000256" key="3">
    <source>
        <dbReference type="ARBA" id="ARBA00022691"/>
    </source>
</evidence>
<dbReference type="Proteomes" id="UP000286287">
    <property type="component" value="Unassembled WGS sequence"/>
</dbReference>
<dbReference type="PANTHER" id="PTHR43591:SF24">
    <property type="entry name" value="2-METHOXY-6-POLYPRENYL-1,4-BENZOQUINOL METHYLASE, MITOCHONDRIAL"/>
    <property type="match status" value="1"/>
</dbReference>
<evidence type="ECO:0000259" key="4">
    <source>
        <dbReference type="Pfam" id="PF08241"/>
    </source>
</evidence>
<dbReference type="InterPro" id="IPR004033">
    <property type="entry name" value="UbiE/COQ5_MeTrFase"/>
</dbReference>